<evidence type="ECO:0000313" key="5">
    <source>
        <dbReference type="Proteomes" id="UP001183615"/>
    </source>
</evidence>
<feature type="signal peptide" evidence="2">
    <location>
        <begin position="1"/>
        <end position="20"/>
    </location>
</feature>
<dbReference type="InterPro" id="IPR005183">
    <property type="entry name" value="DUF305_CopM-like"/>
</dbReference>
<keyword evidence="5" id="KW-1185">Reference proteome</keyword>
<dbReference type="Proteomes" id="UP001183615">
    <property type="component" value="Unassembled WGS sequence"/>
</dbReference>
<feature type="compositionally biased region" description="Low complexity" evidence="1">
    <location>
        <begin position="35"/>
        <end position="62"/>
    </location>
</feature>
<proteinExistence type="predicted"/>
<organism evidence="4 5">
    <name type="scientific">Streptomyces johnsoniae</name>
    <dbReference type="NCBI Taxonomy" id="3075532"/>
    <lineage>
        <taxon>Bacteria</taxon>
        <taxon>Bacillati</taxon>
        <taxon>Actinomycetota</taxon>
        <taxon>Actinomycetes</taxon>
        <taxon>Kitasatosporales</taxon>
        <taxon>Streptomycetaceae</taxon>
        <taxon>Streptomyces</taxon>
    </lineage>
</organism>
<dbReference type="RefSeq" id="WP_311621388.1">
    <property type="nucleotide sequence ID" value="NZ_JAVREV010000029.1"/>
</dbReference>
<dbReference type="Gene3D" id="1.20.1260.10">
    <property type="match status" value="1"/>
</dbReference>
<dbReference type="EMBL" id="JAVREV010000029">
    <property type="protein sequence ID" value="MDT0447274.1"/>
    <property type="molecule type" value="Genomic_DNA"/>
</dbReference>
<evidence type="ECO:0000256" key="1">
    <source>
        <dbReference type="SAM" id="MobiDB-lite"/>
    </source>
</evidence>
<feature type="domain" description="DUF305" evidence="3">
    <location>
        <begin position="67"/>
        <end position="206"/>
    </location>
</feature>
<protein>
    <submittedName>
        <fullName evidence="4">DUF305 domain-containing protein</fullName>
    </submittedName>
</protein>
<keyword evidence="2" id="KW-0732">Signal</keyword>
<feature type="region of interest" description="Disordered" evidence="1">
    <location>
        <begin position="26"/>
        <end position="62"/>
    </location>
</feature>
<dbReference type="InterPro" id="IPR012347">
    <property type="entry name" value="Ferritin-like"/>
</dbReference>
<evidence type="ECO:0000313" key="4">
    <source>
        <dbReference type="EMBL" id="MDT0447274.1"/>
    </source>
</evidence>
<accession>A0ABU2SFW5</accession>
<sequence>MTATPAARAAAALLAGLLLAGCGGSDGGTDEEDAGTGPAAATDTGGTAGATEAAGEPAAAGDLSPTDLAWAQLMIPMNDQLLPLLDEVTRRGSAPGLREFAEELAAGHETELTGLHALLRDAGVTYTNVHEGHSMPGMVTDEELAALEDTRDEDFDREAMALIAEHLEQSARVSRSERDAGSAEAATALAADLDEARTGQLAELERLGG</sequence>
<evidence type="ECO:0000256" key="2">
    <source>
        <dbReference type="SAM" id="SignalP"/>
    </source>
</evidence>
<evidence type="ECO:0000259" key="3">
    <source>
        <dbReference type="Pfam" id="PF03713"/>
    </source>
</evidence>
<name>A0ABU2SFW5_9ACTN</name>
<dbReference type="Pfam" id="PF03713">
    <property type="entry name" value="DUF305"/>
    <property type="match status" value="1"/>
</dbReference>
<feature type="chain" id="PRO_5047494249" evidence="2">
    <location>
        <begin position="21"/>
        <end position="209"/>
    </location>
</feature>
<gene>
    <name evidence="4" type="ORF">RM779_32465</name>
</gene>
<comment type="caution">
    <text evidence="4">The sequence shown here is derived from an EMBL/GenBank/DDBJ whole genome shotgun (WGS) entry which is preliminary data.</text>
</comment>
<reference evidence="5" key="1">
    <citation type="submission" date="2023-07" db="EMBL/GenBank/DDBJ databases">
        <title>30 novel species of actinomycetes from the DSMZ collection.</title>
        <authorList>
            <person name="Nouioui I."/>
        </authorList>
    </citation>
    <scope>NUCLEOTIDE SEQUENCE [LARGE SCALE GENOMIC DNA]</scope>
    <source>
        <strain evidence="5">DSM 41886</strain>
    </source>
</reference>